<feature type="non-terminal residue" evidence="2">
    <location>
        <position position="1"/>
    </location>
</feature>
<dbReference type="PANTHER" id="PTHR44329">
    <property type="entry name" value="SERINE/THREONINE-PROTEIN KINASE TNNI3K-RELATED"/>
    <property type="match status" value="1"/>
</dbReference>
<reference evidence="3" key="1">
    <citation type="journal article" date="2014" name="Proc. Natl. Acad. Sci. U.S.A.">
        <title>Extensive sampling of basidiomycete genomes demonstrates inadequacy of the white-rot/brown-rot paradigm for wood decay fungi.</title>
        <authorList>
            <person name="Riley R."/>
            <person name="Salamov A.A."/>
            <person name="Brown D.W."/>
            <person name="Nagy L.G."/>
            <person name="Floudas D."/>
            <person name="Held B.W."/>
            <person name="Levasseur A."/>
            <person name="Lombard V."/>
            <person name="Morin E."/>
            <person name="Otillar R."/>
            <person name="Lindquist E.A."/>
            <person name="Sun H."/>
            <person name="LaButti K.M."/>
            <person name="Schmutz J."/>
            <person name="Jabbour D."/>
            <person name="Luo H."/>
            <person name="Baker S.E."/>
            <person name="Pisabarro A.G."/>
            <person name="Walton J.D."/>
            <person name="Blanchette R.A."/>
            <person name="Henrissat B."/>
            <person name="Martin F."/>
            <person name="Cullen D."/>
            <person name="Hibbett D.S."/>
            <person name="Grigoriev I.V."/>
        </authorList>
    </citation>
    <scope>NUCLEOTIDE SEQUENCE [LARGE SCALE GENOMIC DNA]</scope>
    <source>
        <strain evidence="3">FD-172 SS1</strain>
    </source>
</reference>
<dbReference type="InterPro" id="IPR000719">
    <property type="entry name" value="Prot_kinase_dom"/>
</dbReference>
<feature type="domain" description="Protein kinase" evidence="1">
    <location>
        <begin position="1"/>
        <end position="224"/>
    </location>
</feature>
<gene>
    <name evidence="2" type="ORF">BOTBODRAFT_89006</name>
</gene>
<dbReference type="PANTHER" id="PTHR44329:SF214">
    <property type="entry name" value="PROTEIN KINASE DOMAIN-CONTAINING PROTEIN"/>
    <property type="match status" value="1"/>
</dbReference>
<dbReference type="InterPro" id="IPR011009">
    <property type="entry name" value="Kinase-like_dom_sf"/>
</dbReference>
<dbReference type="OrthoDB" id="4062651at2759"/>
<feature type="non-terminal residue" evidence="2">
    <location>
        <position position="224"/>
    </location>
</feature>
<dbReference type="Proteomes" id="UP000027195">
    <property type="component" value="Unassembled WGS sequence"/>
</dbReference>
<dbReference type="PROSITE" id="PS50011">
    <property type="entry name" value="PROTEIN_KINASE_DOM"/>
    <property type="match status" value="1"/>
</dbReference>
<dbReference type="InterPro" id="IPR051681">
    <property type="entry name" value="Ser/Thr_Kinases-Pseudokinases"/>
</dbReference>
<sequence>LLKRLAREAKIWSQLNHPNVLPFLGLCTLGSVPYLVSPWMENGHVLDYVQKNSDVDRVRLLAQVARGLEYLHNLKPEPVIHGDLRGPNILISPSGDACIADFGLSELKTDIYDNYSTSFVTAGNSRWRTPEILRATTKEEARRNTTTDTFAFGRVMLELFTGKVPFFYLAHEAMVIARILNEEYPRRPDDEQVLARGLDDSMWQLMMNCWDVTPSERPSAADLV</sequence>
<dbReference type="Pfam" id="PF07714">
    <property type="entry name" value="PK_Tyr_Ser-Thr"/>
    <property type="match status" value="1"/>
</dbReference>
<protein>
    <recommendedName>
        <fullName evidence="1">Protein kinase domain-containing protein</fullName>
    </recommendedName>
</protein>
<dbReference type="EMBL" id="KL198029">
    <property type="protein sequence ID" value="KDQ16010.1"/>
    <property type="molecule type" value="Genomic_DNA"/>
</dbReference>
<dbReference type="GO" id="GO:0004674">
    <property type="term" value="F:protein serine/threonine kinase activity"/>
    <property type="evidence" value="ECO:0007669"/>
    <property type="project" value="TreeGrafter"/>
</dbReference>
<evidence type="ECO:0000313" key="2">
    <source>
        <dbReference type="EMBL" id="KDQ16010.1"/>
    </source>
</evidence>
<evidence type="ECO:0000259" key="1">
    <source>
        <dbReference type="PROSITE" id="PS50011"/>
    </source>
</evidence>
<dbReference type="PIRSF" id="PIRSF000654">
    <property type="entry name" value="Integrin-linked_kinase"/>
    <property type="match status" value="1"/>
</dbReference>
<evidence type="ECO:0000313" key="3">
    <source>
        <dbReference type="Proteomes" id="UP000027195"/>
    </source>
</evidence>
<name>A0A067MMQ4_BOTB1</name>
<dbReference type="STRING" id="930990.A0A067MMQ4"/>
<dbReference type="InParanoid" id="A0A067MMQ4"/>
<dbReference type="AlphaFoldDB" id="A0A067MMQ4"/>
<dbReference type="Gene3D" id="1.10.510.10">
    <property type="entry name" value="Transferase(Phosphotransferase) domain 1"/>
    <property type="match status" value="1"/>
</dbReference>
<dbReference type="GO" id="GO:0005524">
    <property type="term" value="F:ATP binding"/>
    <property type="evidence" value="ECO:0007669"/>
    <property type="project" value="InterPro"/>
</dbReference>
<proteinExistence type="predicted"/>
<keyword evidence="3" id="KW-1185">Reference proteome</keyword>
<dbReference type="InterPro" id="IPR001245">
    <property type="entry name" value="Ser-Thr/Tyr_kinase_cat_dom"/>
</dbReference>
<dbReference type="SUPFAM" id="SSF56112">
    <property type="entry name" value="Protein kinase-like (PK-like)"/>
    <property type="match status" value="1"/>
</dbReference>
<accession>A0A067MMQ4</accession>
<organism evidence="2 3">
    <name type="scientific">Botryobasidium botryosum (strain FD-172 SS1)</name>
    <dbReference type="NCBI Taxonomy" id="930990"/>
    <lineage>
        <taxon>Eukaryota</taxon>
        <taxon>Fungi</taxon>
        <taxon>Dikarya</taxon>
        <taxon>Basidiomycota</taxon>
        <taxon>Agaricomycotina</taxon>
        <taxon>Agaricomycetes</taxon>
        <taxon>Cantharellales</taxon>
        <taxon>Botryobasidiaceae</taxon>
        <taxon>Botryobasidium</taxon>
    </lineage>
</organism>
<dbReference type="HOGENOM" id="CLU_000288_7_18_1"/>